<dbReference type="Proteomes" id="UP000092993">
    <property type="component" value="Unassembled WGS sequence"/>
</dbReference>
<evidence type="ECO:0000313" key="1">
    <source>
        <dbReference type="EMBL" id="OBZ71471.1"/>
    </source>
</evidence>
<protein>
    <submittedName>
        <fullName evidence="1">Uncharacterized protein</fullName>
    </submittedName>
</protein>
<organism evidence="1 2">
    <name type="scientific">Grifola frondosa</name>
    <name type="common">Maitake</name>
    <name type="synonym">Polyporus frondosus</name>
    <dbReference type="NCBI Taxonomy" id="5627"/>
    <lineage>
        <taxon>Eukaryota</taxon>
        <taxon>Fungi</taxon>
        <taxon>Dikarya</taxon>
        <taxon>Basidiomycota</taxon>
        <taxon>Agaricomycotina</taxon>
        <taxon>Agaricomycetes</taxon>
        <taxon>Polyporales</taxon>
        <taxon>Grifolaceae</taxon>
        <taxon>Grifola</taxon>
    </lineage>
</organism>
<sequence>GTSRSTRSDPQSESEKHKH</sequence>
<proteinExistence type="predicted"/>
<name>A0A1C7M3H3_GRIFR</name>
<reference evidence="1 2" key="1">
    <citation type="submission" date="2016-03" db="EMBL/GenBank/DDBJ databases">
        <title>Whole genome sequencing of Grifola frondosa 9006-11.</title>
        <authorList>
            <person name="Min B."/>
            <person name="Park H."/>
            <person name="Kim J.-G."/>
            <person name="Cho H."/>
            <person name="Oh Y.-L."/>
            <person name="Kong W.-S."/>
            <person name="Choi I.-G."/>
        </authorList>
    </citation>
    <scope>NUCLEOTIDE SEQUENCE [LARGE SCALE GENOMIC DNA]</scope>
    <source>
        <strain evidence="1 2">9006-11</strain>
    </source>
</reference>
<evidence type="ECO:0000313" key="2">
    <source>
        <dbReference type="Proteomes" id="UP000092993"/>
    </source>
</evidence>
<accession>A0A1C7M3H3</accession>
<gene>
    <name evidence="1" type="ORF">A0H81_08666</name>
</gene>
<dbReference type="AlphaFoldDB" id="A0A1C7M3H3"/>
<feature type="non-terminal residue" evidence="1">
    <location>
        <position position="1"/>
    </location>
</feature>
<keyword evidence="2" id="KW-1185">Reference proteome</keyword>
<comment type="caution">
    <text evidence="1">The sequence shown here is derived from an EMBL/GenBank/DDBJ whole genome shotgun (WGS) entry which is preliminary data.</text>
</comment>
<dbReference type="EMBL" id="LUGG01000011">
    <property type="protein sequence ID" value="OBZ71471.1"/>
    <property type="molecule type" value="Genomic_DNA"/>
</dbReference>